<reference evidence="3 4" key="1">
    <citation type="submission" date="2019-01" db="EMBL/GenBank/DDBJ databases">
        <title>Genome sequence of Bacillus glycinifermentans SRCM103574.</title>
        <authorList>
            <person name="Kong H.-J."/>
            <person name="Jeong S.-Y."/>
            <person name="Jeong D.-Y."/>
        </authorList>
    </citation>
    <scope>NUCLEOTIDE SEQUENCE [LARGE SCALE GENOMIC DNA]</scope>
    <source>
        <strain evidence="3 4">SRCM103574</strain>
        <plasmid evidence="3 4">unnamed1</plasmid>
    </source>
</reference>
<evidence type="ECO:0000313" key="3">
    <source>
        <dbReference type="EMBL" id="QAT68068.1"/>
    </source>
</evidence>
<feature type="compositionally biased region" description="Low complexity" evidence="1">
    <location>
        <begin position="240"/>
        <end position="291"/>
    </location>
</feature>
<evidence type="ECO:0000313" key="4">
    <source>
        <dbReference type="Proteomes" id="UP000288675"/>
    </source>
</evidence>
<geneLocation type="plasmid" evidence="3 4">
    <name>unnamed1</name>
</geneLocation>
<evidence type="ECO:0000259" key="2">
    <source>
        <dbReference type="Pfam" id="PF18449"/>
    </source>
</evidence>
<gene>
    <name evidence="3" type="ORF">EQZ20_24665</name>
</gene>
<dbReference type="RefSeq" id="WP_128748524.1">
    <property type="nucleotide sequence ID" value="NZ_CP035233.1"/>
</dbReference>
<dbReference type="Proteomes" id="UP000288675">
    <property type="component" value="Plasmid unnamed1"/>
</dbReference>
<proteinExistence type="predicted"/>
<dbReference type="Pfam" id="PF18449">
    <property type="entry name" value="Endotoxin_C2"/>
    <property type="match status" value="1"/>
</dbReference>
<organism evidence="3 4">
    <name type="scientific">Bacillus glycinifermentans</name>
    <dbReference type="NCBI Taxonomy" id="1664069"/>
    <lineage>
        <taxon>Bacteria</taxon>
        <taxon>Bacillati</taxon>
        <taxon>Bacillota</taxon>
        <taxon>Bacilli</taxon>
        <taxon>Bacillales</taxon>
        <taxon>Bacillaceae</taxon>
        <taxon>Bacillus</taxon>
    </lineage>
</organism>
<accession>A0AAJ4D551</accession>
<dbReference type="AlphaFoldDB" id="A0AAJ4D551"/>
<dbReference type="EMBL" id="CP035233">
    <property type="protein sequence ID" value="QAT68068.1"/>
    <property type="molecule type" value="Genomic_DNA"/>
</dbReference>
<feature type="region of interest" description="Disordered" evidence="1">
    <location>
        <begin position="222"/>
        <end position="362"/>
    </location>
</feature>
<dbReference type="GeneID" id="39505821"/>
<name>A0AAJ4D551_9BACI</name>
<dbReference type="InterPro" id="IPR054544">
    <property type="entry name" value="Pest_crys_Cry1Aa_dom-IV"/>
</dbReference>
<feature type="compositionally biased region" description="Low complexity" evidence="1">
    <location>
        <begin position="304"/>
        <end position="328"/>
    </location>
</feature>
<evidence type="ECO:0000256" key="1">
    <source>
        <dbReference type="SAM" id="MobiDB-lite"/>
    </source>
</evidence>
<sequence>MRKKWIAGVIAGAVILGGGGGLLFHTYQARAEEKQNLDNATKAVNSLYSSSRQGYLADNVSEDNIKKAKNLVKKVGDTTVQLELSKKVSNAYVMFKASDLVRSDISNGVITDDLTNDELDVTKDYVEKVKPISSNLYKELSKKLSKAYDQVKQIADTKKLFNKLSNKSDWESYKKLEKAVNKISNQAAKKDFQKSLKKIKNRIEEKEKNHEKIDQQVKEIEDAAQGDTGATVGSTKAEDSSSPSRNSNASSSAKQNSASTSKSQSSSGSSQKSSYKRSNSSASSSSHQSSSNTKTKHESNQSNSGKSSSSKSSSGSKSSSKSSSGSKGTDWDQVGKDLQNKDWSKTGSGEIDKGGNTWDSWK</sequence>
<protein>
    <recommendedName>
        <fullName evidence="2">Pesticidal crystal protein Cry1Aa domain-containing protein</fullName>
    </recommendedName>
</protein>
<keyword evidence="3" id="KW-0614">Plasmid</keyword>
<feature type="compositionally biased region" description="Basic and acidic residues" evidence="1">
    <location>
        <begin position="329"/>
        <end position="344"/>
    </location>
</feature>
<feature type="domain" description="Pesticidal crystal protein Cry1Aa" evidence="2">
    <location>
        <begin position="35"/>
        <end position="95"/>
    </location>
</feature>